<protein>
    <submittedName>
        <fullName evidence="1">Predicted ATPase, PP-loop superfamily</fullName>
    </submittedName>
</protein>
<dbReference type="AlphaFoldDB" id="F8AGT4"/>
<proteinExistence type="predicted"/>
<dbReference type="InterPro" id="IPR014729">
    <property type="entry name" value="Rossmann-like_a/b/a_fold"/>
</dbReference>
<reference evidence="1 2" key="1">
    <citation type="journal article" date="2011" name="J. Bacteriol.">
        <title>Complete genome sequence of the obligate piezophilic hyperthermophilic archaeon Pyrococcus yayanosii CH1.</title>
        <authorList>
            <person name="Jun X."/>
            <person name="Lupeng L."/>
            <person name="Minjuan X."/>
            <person name="Oger P."/>
            <person name="Fengping W."/>
            <person name="Jebbar M."/>
            <person name="Xiang X."/>
        </authorList>
    </citation>
    <scope>NUCLEOTIDE SEQUENCE [LARGE SCALE GENOMIC DNA]</scope>
    <source>
        <strain evidence="2">CH1 / JCM 16557</strain>
    </source>
</reference>
<organism evidence="1 2">
    <name type="scientific">Pyrococcus yayanosii (strain CH1 / JCM 16557)</name>
    <dbReference type="NCBI Taxonomy" id="529709"/>
    <lineage>
        <taxon>Archaea</taxon>
        <taxon>Methanobacteriati</taxon>
        <taxon>Methanobacteriota</taxon>
        <taxon>Thermococci</taxon>
        <taxon>Thermococcales</taxon>
        <taxon>Thermococcaceae</taxon>
        <taxon>Pyrococcus</taxon>
    </lineage>
</organism>
<dbReference type="eggNOG" id="arCOG00045">
    <property type="taxonomic scope" value="Archaea"/>
</dbReference>
<dbReference type="HOGENOM" id="CLU_077587_0_0_2"/>
<dbReference type="PANTHER" id="PTHR43169:SF1">
    <property type="entry name" value="ATPASE, PP-LOOP SUPERFAMILY-RELATED"/>
    <property type="match status" value="1"/>
</dbReference>
<dbReference type="Proteomes" id="UP000008386">
    <property type="component" value="Chromosome"/>
</dbReference>
<dbReference type="KEGG" id="pya:PYCH_15540"/>
<dbReference type="InterPro" id="IPR052188">
    <property type="entry name" value="Ni-pincer_cofactor_biosynth"/>
</dbReference>
<dbReference type="EMBL" id="CP002779">
    <property type="protein sequence ID" value="AEH25220.1"/>
    <property type="molecule type" value="Genomic_DNA"/>
</dbReference>
<sequence length="263" mass="29620">MVWPEKVFNAQNRGTNMLRPIPKDDFVRRFRLKASLRALERVRKTIGERAYQRLRDLVVFRLEGREFEIDKVGEKIVVAYSGGSDSTATLKILRWAGFEVIPVMARLPQLREPVVLKATMEGAILVDVPGYMEEMKRLIEKRAPICGRCHSMVMKAVESYALDNGIKIVASGDLLSFGSASIYEKGSIIVLNLPAFLTLTKAEAIKILGRKYALGFGCPLWRSATKRAPILKRFGIQRILRELRAGALTEDMAKVLIMDVLRA</sequence>
<gene>
    <name evidence="1" type="ordered locus">PYCH_15540</name>
</gene>
<dbReference type="InterPro" id="IPR012096">
    <property type="entry name" value="ATPase_PP-loop_MJ1638"/>
</dbReference>
<dbReference type="PIRSF" id="PIRSF006601">
    <property type="entry name" value="ATPase_UCP006601"/>
    <property type="match status" value="1"/>
</dbReference>
<name>F8AGT4_PYRYC</name>
<evidence type="ECO:0000313" key="1">
    <source>
        <dbReference type="EMBL" id="AEH25220.1"/>
    </source>
</evidence>
<evidence type="ECO:0000313" key="2">
    <source>
        <dbReference type="Proteomes" id="UP000008386"/>
    </source>
</evidence>
<dbReference type="SUPFAM" id="SSF52402">
    <property type="entry name" value="Adenine nucleotide alpha hydrolases-like"/>
    <property type="match status" value="1"/>
</dbReference>
<accession>F8AGT4</accession>
<keyword evidence="2" id="KW-1185">Reference proteome</keyword>
<dbReference type="Gene3D" id="3.40.50.620">
    <property type="entry name" value="HUPs"/>
    <property type="match status" value="1"/>
</dbReference>
<dbReference type="PANTHER" id="PTHR43169">
    <property type="entry name" value="EXSB FAMILY PROTEIN"/>
    <property type="match status" value="1"/>
</dbReference>
<dbReference type="STRING" id="529709.PYCH_15540"/>